<evidence type="ECO:0000256" key="3">
    <source>
        <dbReference type="ARBA" id="ARBA00013017"/>
    </source>
</evidence>
<dbReference type="GO" id="GO:0005737">
    <property type="term" value="C:cytoplasm"/>
    <property type="evidence" value="ECO:0007669"/>
    <property type="project" value="TreeGrafter"/>
</dbReference>
<dbReference type="EMBL" id="DVLF01000117">
    <property type="protein sequence ID" value="HIT50148.1"/>
    <property type="molecule type" value="Genomic_DNA"/>
</dbReference>
<dbReference type="Pfam" id="PF00578">
    <property type="entry name" value="AhpC-TSA"/>
    <property type="match status" value="1"/>
</dbReference>
<dbReference type="EC" id="1.11.1.24" evidence="3"/>
<dbReference type="PANTHER" id="PTHR42801:SF4">
    <property type="entry name" value="AHPC_TSA FAMILY PROTEIN"/>
    <property type="match status" value="1"/>
</dbReference>
<accession>A0A9D1KJS1</accession>
<dbReference type="PANTHER" id="PTHR42801">
    <property type="entry name" value="THIOREDOXIN-DEPENDENT PEROXIDE REDUCTASE"/>
    <property type="match status" value="1"/>
</dbReference>
<comment type="similarity">
    <text evidence="10">Belongs to the peroxiredoxin family. BCP/PrxQ subfamily.</text>
</comment>
<sequence>MLEINTLAPDFVLPDETGTMRRLSDFLGKKVVLYFYPKDLTSGCTTQALAFKQLFKEFEKENAVIIGISKDSVSSHRKFKEKYDLPFLLLSDESTEVLQAYGVYQEKSMYGRKYMGVVRSTYVIDEKGFIRSAQWKVSSSANPQEVLDRLLQN</sequence>
<evidence type="ECO:0000256" key="2">
    <source>
        <dbReference type="ARBA" id="ARBA00011245"/>
    </source>
</evidence>
<gene>
    <name evidence="15" type="ORF">IAD46_03885</name>
</gene>
<dbReference type="PROSITE" id="PS51352">
    <property type="entry name" value="THIOREDOXIN_2"/>
    <property type="match status" value="1"/>
</dbReference>
<dbReference type="SUPFAM" id="SSF52833">
    <property type="entry name" value="Thioredoxin-like"/>
    <property type="match status" value="1"/>
</dbReference>
<dbReference type="GO" id="GO:0008379">
    <property type="term" value="F:thioredoxin peroxidase activity"/>
    <property type="evidence" value="ECO:0007669"/>
    <property type="project" value="TreeGrafter"/>
</dbReference>
<evidence type="ECO:0000256" key="7">
    <source>
        <dbReference type="ARBA" id="ARBA00023157"/>
    </source>
</evidence>
<dbReference type="InterPro" id="IPR036249">
    <property type="entry name" value="Thioredoxin-like_sf"/>
</dbReference>
<dbReference type="InterPro" id="IPR013766">
    <property type="entry name" value="Thioredoxin_domain"/>
</dbReference>
<comment type="caution">
    <text evidence="15">The sequence shown here is derived from an EMBL/GenBank/DDBJ whole genome shotgun (WGS) entry which is preliminary data.</text>
</comment>
<evidence type="ECO:0000256" key="8">
    <source>
        <dbReference type="ARBA" id="ARBA00023284"/>
    </source>
</evidence>
<evidence type="ECO:0000256" key="1">
    <source>
        <dbReference type="ARBA" id="ARBA00003330"/>
    </source>
</evidence>
<keyword evidence="7" id="KW-1015">Disulfide bond</keyword>
<dbReference type="FunFam" id="3.40.30.10:FF:000007">
    <property type="entry name" value="Thioredoxin-dependent thiol peroxidase"/>
    <property type="match status" value="1"/>
</dbReference>
<evidence type="ECO:0000256" key="13">
    <source>
        <dbReference type="PIRSR" id="PIRSR000239-1"/>
    </source>
</evidence>
<evidence type="ECO:0000256" key="12">
    <source>
        <dbReference type="ARBA" id="ARBA00049091"/>
    </source>
</evidence>
<protein>
    <recommendedName>
        <fullName evidence="3">thioredoxin-dependent peroxiredoxin</fullName>
        <ecNumber evidence="3">1.11.1.24</ecNumber>
    </recommendedName>
    <alternativeName>
        <fullName evidence="11">Bacterioferritin comigratory protein</fullName>
    </alternativeName>
    <alternativeName>
        <fullName evidence="9">Thioredoxin peroxidase</fullName>
    </alternativeName>
</protein>
<keyword evidence="8" id="KW-0676">Redox-active center</keyword>
<feature type="domain" description="Thioredoxin" evidence="14">
    <location>
        <begin position="2"/>
        <end position="153"/>
    </location>
</feature>
<feature type="active site" description="Cysteine sulfenic acid (-SOH) intermediate; for peroxidase activity" evidence="13">
    <location>
        <position position="44"/>
    </location>
</feature>
<comment type="catalytic activity">
    <reaction evidence="12">
        <text>a hydroperoxide + [thioredoxin]-dithiol = an alcohol + [thioredoxin]-disulfide + H2O</text>
        <dbReference type="Rhea" id="RHEA:62620"/>
        <dbReference type="Rhea" id="RHEA-COMP:10698"/>
        <dbReference type="Rhea" id="RHEA-COMP:10700"/>
        <dbReference type="ChEBI" id="CHEBI:15377"/>
        <dbReference type="ChEBI" id="CHEBI:29950"/>
        <dbReference type="ChEBI" id="CHEBI:30879"/>
        <dbReference type="ChEBI" id="CHEBI:35924"/>
        <dbReference type="ChEBI" id="CHEBI:50058"/>
        <dbReference type="EC" id="1.11.1.24"/>
    </reaction>
</comment>
<keyword evidence="6" id="KW-0560">Oxidoreductase</keyword>
<evidence type="ECO:0000256" key="6">
    <source>
        <dbReference type="ARBA" id="ARBA00023002"/>
    </source>
</evidence>
<dbReference type="GO" id="GO:0045454">
    <property type="term" value="P:cell redox homeostasis"/>
    <property type="evidence" value="ECO:0007669"/>
    <property type="project" value="TreeGrafter"/>
</dbReference>
<dbReference type="PIRSF" id="PIRSF000239">
    <property type="entry name" value="AHPC"/>
    <property type="match status" value="1"/>
</dbReference>
<evidence type="ECO:0000313" key="16">
    <source>
        <dbReference type="Proteomes" id="UP000886758"/>
    </source>
</evidence>
<reference evidence="15" key="2">
    <citation type="journal article" date="2021" name="PeerJ">
        <title>Extensive microbial diversity within the chicken gut microbiome revealed by metagenomics and culture.</title>
        <authorList>
            <person name="Gilroy R."/>
            <person name="Ravi A."/>
            <person name="Getino M."/>
            <person name="Pursley I."/>
            <person name="Horton D.L."/>
            <person name="Alikhan N.F."/>
            <person name="Baker D."/>
            <person name="Gharbi K."/>
            <person name="Hall N."/>
            <person name="Watson M."/>
            <person name="Adriaenssens E.M."/>
            <person name="Foster-Nyarko E."/>
            <person name="Jarju S."/>
            <person name="Secka A."/>
            <person name="Antonio M."/>
            <person name="Oren A."/>
            <person name="Chaudhuri R.R."/>
            <person name="La Ragione R."/>
            <person name="Hildebrand F."/>
            <person name="Pallen M.J."/>
        </authorList>
    </citation>
    <scope>NUCLEOTIDE SEQUENCE</scope>
    <source>
        <strain evidence="15">ChiW17-6978</strain>
    </source>
</reference>
<evidence type="ECO:0000256" key="11">
    <source>
        <dbReference type="ARBA" id="ARBA00041373"/>
    </source>
</evidence>
<name>A0A9D1KJS1_9MOLU</name>
<reference evidence="15" key="1">
    <citation type="submission" date="2020-10" db="EMBL/GenBank/DDBJ databases">
        <authorList>
            <person name="Gilroy R."/>
        </authorList>
    </citation>
    <scope>NUCLEOTIDE SEQUENCE</scope>
    <source>
        <strain evidence="15">ChiW17-6978</strain>
    </source>
</reference>
<dbReference type="InterPro" id="IPR024706">
    <property type="entry name" value="Peroxiredoxin_AhpC-typ"/>
</dbReference>
<dbReference type="Gene3D" id="3.40.30.10">
    <property type="entry name" value="Glutaredoxin"/>
    <property type="match status" value="1"/>
</dbReference>
<keyword evidence="5" id="KW-0049">Antioxidant</keyword>
<comment type="function">
    <text evidence="1">Thiol-specific peroxidase that catalyzes the reduction of hydrogen peroxide and organic hydroperoxides to water and alcohols, respectively. Plays a role in cell protection against oxidative stress by detoxifying peroxides and as sensor of hydrogen peroxide-mediated signaling events.</text>
</comment>
<dbReference type="CDD" id="cd03017">
    <property type="entry name" value="PRX_BCP"/>
    <property type="match status" value="1"/>
</dbReference>
<dbReference type="InterPro" id="IPR050924">
    <property type="entry name" value="Peroxiredoxin_BCP/PrxQ"/>
</dbReference>
<evidence type="ECO:0000256" key="9">
    <source>
        <dbReference type="ARBA" id="ARBA00032824"/>
    </source>
</evidence>
<evidence type="ECO:0000313" key="15">
    <source>
        <dbReference type="EMBL" id="HIT50148.1"/>
    </source>
</evidence>
<evidence type="ECO:0000256" key="5">
    <source>
        <dbReference type="ARBA" id="ARBA00022862"/>
    </source>
</evidence>
<keyword evidence="4" id="KW-0575">Peroxidase</keyword>
<comment type="subunit">
    <text evidence="2">Monomer.</text>
</comment>
<evidence type="ECO:0000256" key="4">
    <source>
        <dbReference type="ARBA" id="ARBA00022559"/>
    </source>
</evidence>
<evidence type="ECO:0000259" key="14">
    <source>
        <dbReference type="PROSITE" id="PS51352"/>
    </source>
</evidence>
<organism evidence="15 16">
    <name type="scientific">Candidatus Pelethenecus faecipullorum</name>
    <dbReference type="NCBI Taxonomy" id="2840900"/>
    <lineage>
        <taxon>Bacteria</taxon>
        <taxon>Bacillati</taxon>
        <taxon>Mycoplasmatota</taxon>
        <taxon>Mollicutes</taxon>
        <taxon>Candidatus Pelethenecus</taxon>
    </lineage>
</organism>
<dbReference type="GO" id="GO:0034599">
    <property type="term" value="P:cellular response to oxidative stress"/>
    <property type="evidence" value="ECO:0007669"/>
    <property type="project" value="TreeGrafter"/>
</dbReference>
<dbReference type="InterPro" id="IPR000866">
    <property type="entry name" value="AhpC/TSA"/>
</dbReference>
<evidence type="ECO:0000256" key="10">
    <source>
        <dbReference type="ARBA" id="ARBA00038489"/>
    </source>
</evidence>
<proteinExistence type="inferred from homology"/>
<dbReference type="AlphaFoldDB" id="A0A9D1KJS1"/>
<dbReference type="Proteomes" id="UP000886758">
    <property type="component" value="Unassembled WGS sequence"/>
</dbReference>